<feature type="compositionally biased region" description="Basic and acidic residues" evidence="1">
    <location>
        <begin position="215"/>
        <end position="246"/>
    </location>
</feature>
<dbReference type="STRING" id="436010.A0A166PH28"/>
<keyword evidence="4" id="KW-1185">Reference proteome</keyword>
<feature type="compositionally biased region" description="Basic and acidic residues" evidence="1">
    <location>
        <begin position="193"/>
        <end position="204"/>
    </location>
</feature>
<feature type="non-terminal residue" evidence="3">
    <location>
        <position position="275"/>
    </location>
</feature>
<feature type="region of interest" description="Disordered" evidence="1">
    <location>
        <begin position="1"/>
        <end position="74"/>
    </location>
</feature>
<feature type="compositionally biased region" description="Basic and acidic residues" evidence="1">
    <location>
        <begin position="156"/>
        <end position="169"/>
    </location>
</feature>
<dbReference type="Pfam" id="PF12572">
    <property type="entry name" value="DUF3752"/>
    <property type="match status" value="1"/>
</dbReference>
<proteinExistence type="predicted"/>
<reference evidence="3 4" key="1">
    <citation type="journal article" date="2016" name="Mol. Biol. Evol.">
        <title>Comparative Genomics of Early-Diverging Mushroom-Forming Fungi Provides Insights into the Origins of Lignocellulose Decay Capabilities.</title>
        <authorList>
            <person name="Nagy L.G."/>
            <person name="Riley R."/>
            <person name="Tritt A."/>
            <person name="Adam C."/>
            <person name="Daum C."/>
            <person name="Floudas D."/>
            <person name="Sun H."/>
            <person name="Yadav J.S."/>
            <person name="Pangilinan J."/>
            <person name="Larsson K.H."/>
            <person name="Matsuura K."/>
            <person name="Barry K."/>
            <person name="Labutti K."/>
            <person name="Kuo R."/>
            <person name="Ohm R.A."/>
            <person name="Bhattacharya S.S."/>
            <person name="Shirouzu T."/>
            <person name="Yoshinaga Y."/>
            <person name="Martin F.M."/>
            <person name="Grigoriev I.V."/>
            <person name="Hibbett D.S."/>
        </authorList>
    </citation>
    <scope>NUCLEOTIDE SEQUENCE [LARGE SCALE GENOMIC DNA]</scope>
    <source>
        <strain evidence="3 4">CBS 109695</strain>
    </source>
</reference>
<dbReference type="Proteomes" id="UP000076532">
    <property type="component" value="Unassembled WGS sequence"/>
</dbReference>
<evidence type="ECO:0000313" key="4">
    <source>
        <dbReference type="Proteomes" id="UP000076532"/>
    </source>
</evidence>
<gene>
    <name evidence="3" type="ORF">FIBSPDRAFT_679698</name>
</gene>
<dbReference type="OrthoDB" id="73491at2759"/>
<feature type="domain" description="DUF3752" evidence="2">
    <location>
        <begin position="112"/>
        <end position="268"/>
    </location>
</feature>
<feature type="non-terminal residue" evidence="3">
    <location>
        <position position="1"/>
    </location>
</feature>
<feature type="region of interest" description="Disordered" evidence="1">
    <location>
        <begin position="135"/>
        <end position="246"/>
    </location>
</feature>
<evidence type="ECO:0000256" key="1">
    <source>
        <dbReference type="SAM" id="MobiDB-lite"/>
    </source>
</evidence>
<feature type="compositionally biased region" description="Low complexity" evidence="1">
    <location>
        <begin position="35"/>
        <end position="45"/>
    </location>
</feature>
<evidence type="ECO:0000259" key="2">
    <source>
        <dbReference type="Pfam" id="PF12572"/>
    </source>
</evidence>
<dbReference type="EMBL" id="KV417517">
    <property type="protein sequence ID" value="KZP26086.1"/>
    <property type="molecule type" value="Genomic_DNA"/>
</dbReference>
<dbReference type="InterPro" id="IPR046331">
    <property type="entry name" value="GPAM1-like"/>
</dbReference>
<accession>A0A166PH28</accession>
<dbReference type="PANTHER" id="PTHR46370:SF1">
    <property type="entry name" value="GPALPP MOTIFS-CONTAINING PROTEIN 1"/>
    <property type="match status" value="1"/>
</dbReference>
<dbReference type="InterPro" id="IPR022226">
    <property type="entry name" value="DUF3752"/>
</dbReference>
<evidence type="ECO:0000313" key="3">
    <source>
        <dbReference type="EMBL" id="KZP26086.1"/>
    </source>
</evidence>
<sequence>VGPAIPAHILAGPSAQNRDAEESDDDDDYGPSLPPDIIAARAPAPTRVIGPSFPPDSDSGSDVGPQPLPAGMSFAESDGVSEFMEREERRRAQIAEAAKPQKLQRDEWMLVPPSAGDVLSKLSVDPTKLKARQFRSTAAPAAERGGVDNSLWTETPQERIQRLADEVSGAKRPATAAPKEEEDADSRKRRKLNEKIKRGVDEHTRKTRSTALLDLHAKEGAGAKEEGKEKDAGIWDRDRDMGLGGRLMDDKTRAKIVADAKGLGDRFGAGKGGGF</sequence>
<feature type="compositionally biased region" description="Low complexity" evidence="1">
    <location>
        <begin position="55"/>
        <end position="65"/>
    </location>
</feature>
<dbReference type="PANTHER" id="PTHR46370">
    <property type="entry name" value="GPALPP MOTIFS-CONTAINING PROTEIN 1"/>
    <property type="match status" value="1"/>
</dbReference>
<protein>
    <recommendedName>
        <fullName evidence="2">DUF3752 domain-containing protein</fullName>
    </recommendedName>
</protein>
<organism evidence="3 4">
    <name type="scientific">Athelia psychrophila</name>
    <dbReference type="NCBI Taxonomy" id="1759441"/>
    <lineage>
        <taxon>Eukaryota</taxon>
        <taxon>Fungi</taxon>
        <taxon>Dikarya</taxon>
        <taxon>Basidiomycota</taxon>
        <taxon>Agaricomycotina</taxon>
        <taxon>Agaricomycetes</taxon>
        <taxon>Agaricomycetidae</taxon>
        <taxon>Atheliales</taxon>
        <taxon>Atheliaceae</taxon>
        <taxon>Athelia</taxon>
    </lineage>
</organism>
<dbReference type="AlphaFoldDB" id="A0A166PH28"/>
<name>A0A166PH28_9AGAM</name>